<name>A0A1L3FRN2_BRAJP</name>
<protein>
    <submittedName>
        <fullName evidence="1">Uncharacterized protein</fullName>
    </submittedName>
</protein>
<dbReference type="EMBL" id="CP017637">
    <property type="protein sequence ID" value="APG16014.1"/>
    <property type="molecule type" value="Genomic_DNA"/>
</dbReference>
<proteinExistence type="predicted"/>
<dbReference type="Proteomes" id="UP000181962">
    <property type="component" value="Chromosome"/>
</dbReference>
<gene>
    <name evidence="2" type="ORF">ABIF63_009979</name>
    <name evidence="1" type="ORF">BKD09_47830</name>
</gene>
<accession>A0A1L3FRN2</accession>
<reference evidence="2 4" key="2">
    <citation type="submission" date="2024-06" db="EMBL/GenBank/DDBJ databases">
        <title>Genomic Encyclopedia of Type Strains, Phase V (KMG-V): Genome sequencing to study the core and pangenomes of soil and plant-associated prokaryotes.</title>
        <authorList>
            <person name="Whitman W."/>
        </authorList>
    </citation>
    <scope>NUCLEOTIDE SEQUENCE [LARGE SCALE GENOMIC DNA]</scope>
    <source>
        <strain evidence="2 4">USDA 160</strain>
    </source>
</reference>
<dbReference type="Proteomes" id="UP001549291">
    <property type="component" value="Unassembled WGS sequence"/>
</dbReference>
<reference evidence="1 3" key="1">
    <citation type="submission" date="2016-11" db="EMBL/GenBank/DDBJ databases">
        <title>Complete Genome Sequence of Bradyrhizobium sp. strain J5, an isolated from soybean nodule in Hokkaido.</title>
        <authorList>
            <person name="Kanehara K."/>
        </authorList>
    </citation>
    <scope>NUCLEOTIDE SEQUENCE [LARGE SCALE GENOMIC DNA]</scope>
    <source>
        <strain evidence="1 3">J5</strain>
    </source>
</reference>
<sequence length="88" mass="10327">MAPKAKPLRHLRARDIAEAVHFATRVSYKRWPTGVWFELRDRMVRTADGQFYLIEDHPIKLDGHEVARPYSLASVFAWLHDCPQQIEL</sequence>
<evidence type="ECO:0000313" key="1">
    <source>
        <dbReference type="EMBL" id="APG16014.1"/>
    </source>
</evidence>
<evidence type="ECO:0000313" key="3">
    <source>
        <dbReference type="Proteomes" id="UP000181962"/>
    </source>
</evidence>
<organism evidence="1 3">
    <name type="scientific">Bradyrhizobium japonicum</name>
    <dbReference type="NCBI Taxonomy" id="375"/>
    <lineage>
        <taxon>Bacteria</taxon>
        <taxon>Pseudomonadati</taxon>
        <taxon>Pseudomonadota</taxon>
        <taxon>Alphaproteobacteria</taxon>
        <taxon>Hyphomicrobiales</taxon>
        <taxon>Nitrobacteraceae</taxon>
        <taxon>Bradyrhizobium</taxon>
    </lineage>
</organism>
<keyword evidence="4" id="KW-1185">Reference proteome</keyword>
<dbReference type="EMBL" id="JBEPTQ010000002">
    <property type="protein sequence ID" value="MET4725873.1"/>
    <property type="molecule type" value="Genomic_DNA"/>
</dbReference>
<evidence type="ECO:0000313" key="4">
    <source>
        <dbReference type="Proteomes" id="UP001549291"/>
    </source>
</evidence>
<evidence type="ECO:0000313" key="2">
    <source>
        <dbReference type="EMBL" id="MET4725873.1"/>
    </source>
</evidence>
<dbReference type="AlphaFoldDB" id="A0A1L3FRN2"/>